<proteinExistence type="predicted"/>
<keyword evidence="5" id="KW-1185">Reference proteome</keyword>
<organism evidence="4 5">
    <name type="scientific">Flavobacterium nitrogenifigens</name>
    <dbReference type="NCBI Taxonomy" id="1617283"/>
    <lineage>
        <taxon>Bacteria</taxon>
        <taxon>Pseudomonadati</taxon>
        <taxon>Bacteroidota</taxon>
        <taxon>Flavobacteriia</taxon>
        <taxon>Flavobacteriales</taxon>
        <taxon>Flavobacteriaceae</taxon>
        <taxon>Flavobacterium</taxon>
    </lineage>
</organism>
<name>A0A521DZP9_9FLAO</name>
<dbReference type="InterPro" id="IPR029063">
    <property type="entry name" value="SAM-dependent_MTases_sf"/>
</dbReference>
<feature type="compositionally biased region" description="Basic and acidic residues" evidence="3">
    <location>
        <begin position="188"/>
        <end position="201"/>
    </location>
</feature>
<dbReference type="EMBL" id="FXTQ01000003">
    <property type="protein sequence ID" value="SMO76330.1"/>
    <property type="molecule type" value="Genomic_DNA"/>
</dbReference>
<dbReference type="GO" id="GO:0031167">
    <property type="term" value="P:rRNA methylation"/>
    <property type="evidence" value="ECO:0007669"/>
    <property type="project" value="InterPro"/>
</dbReference>
<evidence type="ECO:0000256" key="2">
    <source>
        <dbReference type="ARBA" id="ARBA00022679"/>
    </source>
</evidence>
<dbReference type="SUPFAM" id="SSF53335">
    <property type="entry name" value="S-adenosyl-L-methionine-dependent methyltransferases"/>
    <property type="match status" value="1"/>
</dbReference>
<dbReference type="InterPro" id="IPR002052">
    <property type="entry name" value="DNA_methylase_N6_adenine_CS"/>
</dbReference>
<keyword evidence="2 4" id="KW-0808">Transferase</keyword>
<dbReference type="RefSeq" id="WP_111377221.1">
    <property type="nucleotide sequence ID" value="NZ_CP043612.1"/>
</dbReference>
<dbReference type="PANTHER" id="PTHR43542">
    <property type="entry name" value="METHYLTRANSFERASE"/>
    <property type="match status" value="1"/>
</dbReference>
<dbReference type="AlphaFoldDB" id="A0A521DZP9"/>
<dbReference type="GO" id="GO:0008168">
    <property type="term" value="F:methyltransferase activity"/>
    <property type="evidence" value="ECO:0007669"/>
    <property type="project" value="UniProtKB-KW"/>
</dbReference>
<dbReference type="PIRSF" id="PIRSF004553">
    <property type="entry name" value="CHP00095"/>
    <property type="match status" value="1"/>
</dbReference>
<protein>
    <submittedName>
        <fullName evidence="4">16S rRNA (Guanine(966)-N(2))-methyltransferase RsmD</fullName>
    </submittedName>
</protein>
<dbReference type="GO" id="GO:0003676">
    <property type="term" value="F:nucleic acid binding"/>
    <property type="evidence" value="ECO:0007669"/>
    <property type="project" value="InterPro"/>
</dbReference>
<evidence type="ECO:0000313" key="4">
    <source>
        <dbReference type="EMBL" id="SMO76330.1"/>
    </source>
</evidence>
<keyword evidence="1 4" id="KW-0489">Methyltransferase</keyword>
<dbReference type="PROSITE" id="PS00092">
    <property type="entry name" value="N6_MTASE"/>
    <property type="match status" value="1"/>
</dbReference>
<dbReference type="InterPro" id="IPR004398">
    <property type="entry name" value="RNA_MeTrfase_RsmD"/>
</dbReference>
<dbReference type="PANTHER" id="PTHR43542:SF1">
    <property type="entry name" value="METHYLTRANSFERASE"/>
    <property type="match status" value="1"/>
</dbReference>
<dbReference type="OrthoDB" id="9803017at2"/>
<dbReference type="Pfam" id="PF03602">
    <property type="entry name" value="Cons_hypoth95"/>
    <property type="match status" value="1"/>
</dbReference>
<evidence type="ECO:0000256" key="3">
    <source>
        <dbReference type="SAM" id="MobiDB-lite"/>
    </source>
</evidence>
<gene>
    <name evidence="4" type="ORF">SAMN06265220_103601</name>
</gene>
<feature type="region of interest" description="Disordered" evidence="3">
    <location>
        <begin position="182"/>
        <end position="201"/>
    </location>
</feature>
<accession>A0A521DZP9</accession>
<dbReference type="CDD" id="cd02440">
    <property type="entry name" value="AdoMet_MTases"/>
    <property type="match status" value="1"/>
</dbReference>
<sequence>MRIISGKYKGRRIFPPKNLPVRPTTDMSKEALFNVLNNHFSFDSLKVLDLFSGTGNISYEFASRGSAPITSVDGDFGCVKFIKQVSSEYDFDIAATKSDVFKFLENSKTTYDIIFADPPYGLDQATFEKIVLTVFERDLLEEDGMMIIEHSKYTKLDHMINFSFQKSYGGSFFSFFELNSTDDDEELPHDVSKKETEEDEG</sequence>
<reference evidence="4 5" key="1">
    <citation type="submission" date="2017-05" db="EMBL/GenBank/DDBJ databases">
        <authorList>
            <person name="Varghese N."/>
            <person name="Submissions S."/>
        </authorList>
    </citation>
    <scope>NUCLEOTIDE SEQUENCE [LARGE SCALE GENOMIC DNA]</scope>
    <source>
        <strain evidence="4 5">DSM 29982</strain>
    </source>
</reference>
<dbReference type="Proteomes" id="UP000319267">
    <property type="component" value="Unassembled WGS sequence"/>
</dbReference>
<dbReference type="Gene3D" id="3.40.50.150">
    <property type="entry name" value="Vaccinia Virus protein VP39"/>
    <property type="match status" value="1"/>
</dbReference>
<evidence type="ECO:0000313" key="5">
    <source>
        <dbReference type="Proteomes" id="UP000319267"/>
    </source>
</evidence>
<evidence type="ECO:0000256" key="1">
    <source>
        <dbReference type="ARBA" id="ARBA00022603"/>
    </source>
</evidence>